<dbReference type="AlphaFoldDB" id="A0A7J7NUC3"/>
<feature type="region of interest" description="Disordered" evidence="1">
    <location>
        <begin position="15"/>
        <end position="60"/>
    </location>
</feature>
<comment type="caution">
    <text evidence="2">The sequence shown here is derived from an EMBL/GenBank/DDBJ whole genome shotgun (WGS) entry which is preliminary data.</text>
</comment>
<evidence type="ECO:0000313" key="2">
    <source>
        <dbReference type="EMBL" id="KAF6170660.1"/>
    </source>
</evidence>
<protein>
    <submittedName>
        <fullName evidence="2">Uncharacterized protein</fullName>
    </submittedName>
</protein>
<dbReference type="InterPro" id="IPR004252">
    <property type="entry name" value="Probable_transposase_24"/>
</dbReference>
<dbReference type="EMBL" id="JACGCM010000560">
    <property type="protein sequence ID" value="KAF6170660.1"/>
    <property type="molecule type" value="Genomic_DNA"/>
</dbReference>
<name>A0A7J7NUC3_9MAGN</name>
<dbReference type="OrthoDB" id="1297232at2759"/>
<feature type="compositionally biased region" description="Polar residues" evidence="1">
    <location>
        <begin position="295"/>
        <end position="305"/>
    </location>
</feature>
<proteinExistence type="predicted"/>
<evidence type="ECO:0000256" key="1">
    <source>
        <dbReference type="SAM" id="MobiDB-lite"/>
    </source>
</evidence>
<gene>
    <name evidence="2" type="ORF">GIB67_015612</name>
</gene>
<organism evidence="2 3">
    <name type="scientific">Kingdonia uniflora</name>
    <dbReference type="NCBI Taxonomy" id="39325"/>
    <lineage>
        <taxon>Eukaryota</taxon>
        <taxon>Viridiplantae</taxon>
        <taxon>Streptophyta</taxon>
        <taxon>Embryophyta</taxon>
        <taxon>Tracheophyta</taxon>
        <taxon>Spermatophyta</taxon>
        <taxon>Magnoliopsida</taxon>
        <taxon>Ranunculales</taxon>
        <taxon>Circaeasteraceae</taxon>
        <taxon>Kingdonia</taxon>
    </lineage>
</organism>
<reference evidence="2 3" key="1">
    <citation type="journal article" date="2020" name="IScience">
        <title>Genome Sequencing of the Endangered Kingdonia uniflora (Circaeasteraceae, Ranunculales) Reveals Potential Mechanisms of Evolutionary Specialization.</title>
        <authorList>
            <person name="Sun Y."/>
            <person name="Deng T."/>
            <person name="Zhang A."/>
            <person name="Moore M.J."/>
            <person name="Landis J.B."/>
            <person name="Lin N."/>
            <person name="Zhang H."/>
            <person name="Zhang X."/>
            <person name="Huang J."/>
            <person name="Zhang X."/>
            <person name="Sun H."/>
            <person name="Wang H."/>
        </authorList>
    </citation>
    <scope>NUCLEOTIDE SEQUENCE [LARGE SCALE GENOMIC DNA]</scope>
    <source>
        <strain evidence="2">TB1705</strain>
        <tissue evidence="2">Leaf</tissue>
    </source>
</reference>
<accession>A0A7J7NUC3</accession>
<feature type="region of interest" description="Disordered" evidence="1">
    <location>
        <begin position="295"/>
        <end position="314"/>
    </location>
</feature>
<dbReference type="Pfam" id="PF03004">
    <property type="entry name" value="Transposase_24"/>
    <property type="match status" value="1"/>
</dbReference>
<dbReference type="Proteomes" id="UP000541444">
    <property type="component" value="Unassembled WGS sequence"/>
</dbReference>
<keyword evidence="3" id="KW-1185">Reference proteome</keyword>
<sequence length="314" mass="35798">MSLDGFEIPKFLDDIDNENVDDSRPIGSSSQFFLHGNSSSSNASSSRKKSGLARSLKPLPNGKNKKIGKCYDISHVAWFDLREKIKDAWKRYKYYLNTTFIVGNNPVDVKASSAPEFVPREHWVKFVDYCDLEKLLAKSKKNKENRAKLITPCTSGRTSMPITRHKAEESGLTNEEICRVEMYIPAYTKKDQTIQYPDVIVKLQNNMRKDPKSIRTGPMDVIAQKFCKERKGRTWGIGTGMSIPFVEKVGHIVNKNEELRSDSNEMKSTTEKLRKYLDALTKYVGNIPVVSPTDNLRSQQATSSSQREHLLNYF</sequence>
<evidence type="ECO:0000313" key="3">
    <source>
        <dbReference type="Proteomes" id="UP000541444"/>
    </source>
</evidence>